<dbReference type="RefSeq" id="WP_395418595.1">
    <property type="nucleotide sequence ID" value="NZ_JBIPKE010000019.1"/>
</dbReference>
<dbReference type="Proteomes" id="UP001610063">
    <property type="component" value="Unassembled WGS sequence"/>
</dbReference>
<proteinExistence type="predicted"/>
<reference evidence="1 2" key="1">
    <citation type="journal article" date="2013" name="Int. J. Syst. Evol. Microbiol.">
        <title>Marinoscillum luteum sp. nov., isolated from marine sediment.</title>
        <authorList>
            <person name="Cha I.T."/>
            <person name="Park S.J."/>
            <person name="Kim S.J."/>
            <person name="Kim J.G."/>
            <person name="Jung M.Y."/>
            <person name="Shin K.S."/>
            <person name="Kwon K.K."/>
            <person name="Yang S.H."/>
            <person name="Seo Y.S."/>
            <person name="Rhee S.K."/>
        </authorList>
    </citation>
    <scope>NUCLEOTIDE SEQUENCE [LARGE SCALE GENOMIC DNA]</scope>
    <source>
        <strain evidence="1 2">KCTC 23939</strain>
    </source>
</reference>
<evidence type="ECO:0000313" key="2">
    <source>
        <dbReference type="Proteomes" id="UP001610063"/>
    </source>
</evidence>
<protein>
    <submittedName>
        <fullName evidence="1">Uncharacterized protein</fullName>
    </submittedName>
</protein>
<gene>
    <name evidence="1" type="ORF">ACHKAR_16860</name>
</gene>
<evidence type="ECO:0000313" key="1">
    <source>
        <dbReference type="EMBL" id="MFH6985125.1"/>
    </source>
</evidence>
<dbReference type="EMBL" id="JBIPKE010000019">
    <property type="protein sequence ID" value="MFH6985125.1"/>
    <property type="molecule type" value="Genomic_DNA"/>
</dbReference>
<name>A0ABW7NC73_9BACT</name>
<organism evidence="1 2">
    <name type="scientific">Marinoscillum luteum</name>
    <dbReference type="NCBI Taxonomy" id="861051"/>
    <lineage>
        <taxon>Bacteria</taxon>
        <taxon>Pseudomonadati</taxon>
        <taxon>Bacteroidota</taxon>
        <taxon>Cytophagia</taxon>
        <taxon>Cytophagales</taxon>
        <taxon>Reichenbachiellaceae</taxon>
        <taxon>Marinoscillum</taxon>
    </lineage>
</organism>
<keyword evidence="2" id="KW-1185">Reference proteome</keyword>
<sequence length="129" mass="14839">MNDQNRTIIFIHFLTDPAGFDFENPLEQKVRAEKKEDDVLYSLDNFSDSLTLHYAKKLISDSEQITVICQLQGEDVPTGGAFSLLNQLIKKKDSKLFCNRDYAPLKPMMTRLKGRVFATGEELMKMLFE</sequence>
<comment type="caution">
    <text evidence="1">The sequence shown here is derived from an EMBL/GenBank/DDBJ whole genome shotgun (WGS) entry which is preliminary data.</text>
</comment>
<accession>A0ABW7NC73</accession>